<dbReference type="PANTHER" id="PTHR43072">
    <property type="entry name" value="N-ACETYLTRANSFERASE"/>
    <property type="match status" value="1"/>
</dbReference>
<dbReference type="EMBL" id="BARV01035036">
    <property type="protein sequence ID" value="GAI53096.1"/>
    <property type="molecule type" value="Genomic_DNA"/>
</dbReference>
<dbReference type="InterPro" id="IPR000182">
    <property type="entry name" value="GNAT_dom"/>
</dbReference>
<dbReference type="SUPFAM" id="SSF55729">
    <property type="entry name" value="Acyl-CoA N-acyltransferases (Nat)"/>
    <property type="match status" value="1"/>
</dbReference>
<dbReference type="CDD" id="cd04301">
    <property type="entry name" value="NAT_SF"/>
    <property type="match status" value="1"/>
</dbReference>
<dbReference type="Gene3D" id="3.40.630.30">
    <property type="match status" value="1"/>
</dbReference>
<name>X1QE53_9ZZZZ</name>
<protein>
    <recommendedName>
        <fullName evidence="1">N-acetyltransferase domain-containing protein</fullName>
    </recommendedName>
</protein>
<organism evidence="2">
    <name type="scientific">marine sediment metagenome</name>
    <dbReference type="NCBI Taxonomy" id="412755"/>
    <lineage>
        <taxon>unclassified sequences</taxon>
        <taxon>metagenomes</taxon>
        <taxon>ecological metagenomes</taxon>
    </lineage>
</organism>
<dbReference type="AlphaFoldDB" id="X1QE53"/>
<comment type="caution">
    <text evidence="2">The sequence shown here is derived from an EMBL/GenBank/DDBJ whole genome shotgun (WGS) entry which is preliminary data.</text>
</comment>
<gene>
    <name evidence="2" type="ORF">S06H3_54726</name>
</gene>
<accession>X1QE53</accession>
<dbReference type="GO" id="GO:0016747">
    <property type="term" value="F:acyltransferase activity, transferring groups other than amino-acyl groups"/>
    <property type="evidence" value="ECO:0007669"/>
    <property type="project" value="InterPro"/>
</dbReference>
<reference evidence="2" key="1">
    <citation type="journal article" date="2014" name="Front. Microbiol.">
        <title>High frequency of phylogenetically diverse reductive dehalogenase-homologous genes in deep subseafloor sedimentary metagenomes.</title>
        <authorList>
            <person name="Kawai M."/>
            <person name="Futagami T."/>
            <person name="Toyoda A."/>
            <person name="Takaki Y."/>
            <person name="Nishi S."/>
            <person name="Hori S."/>
            <person name="Arai W."/>
            <person name="Tsubouchi T."/>
            <person name="Morono Y."/>
            <person name="Uchiyama I."/>
            <person name="Ito T."/>
            <person name="Fujiyama A."/>
            <person name="Inagaki F."/>
            <person name="Takami H."/>
        </authorList>
    </citation>
    <scope>NUCLEOTIDE SEQUENCE</scope>
    <source>
        <strain evidence="2">Expedition CK06-06</strain>
    </source>
</reference>
<dbReference type="PROSITE" id="PS51186">
    <property type="entry name" value="GNAT"/>
    <property type="match status" value="1"/>
</dbReference>
<feature type="non-terminal residue" evidence="2">
    <location>
        <position position="207"/>
    </location>
</feature>
<evidence type="ECO:0000259" key="1">
    <source>
        <dbReference type="PROSITE" id="PS51186"/>
    </source>
</evidence>
<dbReference type="Pfam" id="PF00583">
    <property type="entry name" value="Acetyltransf_1"/>
    <property type="match status" value="1"/>
</dbReference>
<sequence>MVSMVELFEIVRVLTEEDIKGIGDFLKTNPPGPYPNFDEWLNGTLKEIRDGKRYSLVVKNDKDAVVGTAIWKKTASGNAELKTFYIHPQHQKKGIGPKLYDQTEAECVAEGCRAIHADAFVSNLEITRFFLSYGLEIVARYDIYGTGEDSYLFKKELPEIYPGEIYDWEEMGRWVLERKFKFRITDPHPKIGGKTFDGLGESHQDRS</sequence>
<evidence type="ECO:0000313" key="2">
    <source>
        <dbReference type="EMBL" id="GAI53096.1"/>
    </source>
</evidence>
<feature type="domain" description="N-acetyltransferase" evidence="1">
    <location>
        <begin position="9"/>
        <end position="158"/>
    </location>
</feature>
<dbReference type="InterPro" id="IPR016181">
    <property type="entry name" value="Acyl_CoA_acyltransferase"/>
</dbReference>
<proteinExistence type="predicted"/>